<evidence type="ECO:0000313" key="1">
    <source>
        <dbReference type="EMBL" id="KAI7726512.1"/>
    </source>
</evidence>
<comment type="caution">
    <text evidence="1">The sequence shown here is derived from an EMBL/GenBank/DDBJ whole genome shotgun (WGS) entry which is preliminary data.</text>
</comment>
<accession>A0AAD5BN86</accession>
<sequence length="36" mass="4033">MIWHTRSRVPQEGVTILVARGTFSRCLGQCKAIGLF</sequence>
<gene>
    <name evidence="1" type="ORF">M8C21_027171</name>
</gene>
<dbReference type="AlphaFoldDB" id="A0AAD5BN86"/>
<organism evidence="1 2">
    <name type="scientific">Ambrosia artemisiifolia</name>
    <name type="common">Common ragweed</name>
    <dbReference type="NCBI Taxonomy" id="4212"/>
    <lineage>
        <taxon>Eukaryota</taxon>
        <taxon>Viridiplantae</taxon>
        <taxon>Streptophyta</taxon>
        <taxon>Embryophyta</taxon>
        <taxon>Tracheophyta</taxon>
        <taxon>Spermatophyta</taxon>
        <taxon>Magnoliopsida</taxon>
        <taxon>eudicotyledons</taxon>
        <taxon>Gunneridae</taxon>
        <taxon>Pentapetalae</taxon>
        <taxon>asterids</taxon>
        <taxon>campanulids</taxon>
        <taxon>Asterales</taxon>
        <taxon>Asteraceae</taxon>
        <taxon>Asteroideae</taxon>
        <taxon>Heliantheae alliance</taxon>
        <taxon>Heliantheae</taxon>
        <taxon>Ambrosia</taxon>
    </lineage>
</organism>
<reference evidence="1" key="1">
    <citation type="submission" date="2022-06" db="EMBL/GenBank/DDBJ databases">
        <title>Uncovering the hologenomic basis of an extraordinary plant invasion.</title>
        <authorList>
            <person name="Bieker V.C."/>
            <person name="Martin M.D."/>
            <person name="Gilbert T."/>
            <person name="Hodgins K."/>
            <person name="Battlay P."/>
            <person name="Petersen B."/>
            <person name="Wilson J."/>
        </authorList>
    </citation>
    <scope>NUCLEOTIDE SEQUENCE</scope>
    <source>
        <strain evidence="1">AA19_3_7</strain>
        <tissue evidence="1">Leaf</tissue>
    </source>
</reference>
<dbReference type="Proteomes" id="UP001206925">
    <property type="component" value="Unassembled WGS sequence"/>
</dbReference>
<keyword evidence="2" id="KW-1185">Reference proteome</keyword>
<evidence type="ECO:0000313" key="2">
    <source>
        <dbReference type="Proteomes" id="UP001206925"/>
    </source>
</evidence>
<protein>
    <submittedName>
        <fullName evidence="1">Uncharacterized protein</fullName>
    </submittedName>
</protein>
<proteinExistence type="predicted"/>
<dbReference type="EMBL" id="JAMZMK010011645">
    <property type="protein sequence ID" value="KAI7726512.1"/>
    <property type="molecule type" value="Genomic_DNA"/>
</dbReference>
<name>A0AAD5BN86_AMBAR</name>